<accession>A0ABZ0I3D5</accession>
<evidence type="ECO:0000256" key="3">
    <source>
        <dbReference type="ARBA" id="ARBA00023143"/>
    </source>
</evidence>
<feature type="compositionally biased region" description="Polar residues" evidence="6">
    <location>
        <begin position="1"/>
        <end position="10"/>
    </location>
</feature>
<dbReference type="Pfam" id="PF00700">
    <property type="entry name" value="Flagellin_C"/>
    <property type="match status" value="1"/>
</dbReference>
<dbReference type="SUPFAM" id="SSF64518">
    <property type="entry name" value="Phase 1 flagellin"/>
    <property type="match status" value="1"/>
</dbReference>
<reference evidence="9 10" key="1">
    <citation type="submission" date="2023-10" db="EMBL/GenBank/DDBJ databases">
        <title>Two novel species belonging to the OM43/NOR5 clade.</title>
        <authorList>
            <person name="Park M."/>
        </authorList>
    </citation>
    <scope>NUCLEOTIDE SEQUENCE [LARGE SCALE GENOMIC DNA]</scope>
    <source>
        <strain evidence="9 10">IMCC43200</strain>
    </source>
</reference>
<dbReference type="RefSeq" id="WP_407347941.1">
    <property type="nucleotide sequence ID" value="NZ_CP136864.1"/>
</dbReference>
<gene>
    <name evidence="9" type="ORF">R0135_16135</name>
</gene>
<comment type="similarity">
    <text evidence="1 4">Belongs to the bacterial flagellin family.</text>
</comment>
<evidence type="ECO:0000313" key="9">
    <source>
        <dbReference type="EMBL" id="WOJ93293.1"/>
    </source>
</evidence>
<dbReference type="PRINTS" id="PR00207">
    <property type="entry name" value="FLAGELLIN"/>
</dbReference>
<dbReference type="Pfam" id="PF00669">
    <property type="entry name" value="Flagellin_N"/>
    <property type="match status" value="1"/>
</dbReference>
<evidence type="ECO:0000256" key="2">
    <source>
        <dbReference type="ARBA" id="ARBA00022525"/>
    </source>
</evidence>
<feature type="domain" description="Flagellin C-terminal" evidence="8">
    <location>
        <begin position="369"/>
        <end position="454"/>
    </location>
</feature>
<comment type="function">
    <text evidence="4">Flagellin is the subunit protein which polymerizes to form the filaments of bacterial flagella.</text>
</comment>
<dbReference type="Proteomes" id="UP001626537">
    <property type="component" value="Chromosome"/>
</dbReference>
<keyword evidence="9" id="KW-0282">Flagellum</keyword>
<dbReference type="Gene3D" id="1.20.1330.10">
    <property type="entry name" value="f41 fragment of flagellin, N-terminal domain"/>
    <property type="match status" value="1"/>
</dbReference>
<protein>
    <recommendedName>
        <fullName evidence="4">Flagellin</fullName>
    </recommendedName>
</protein>
<dbReference type="InterPro" id="IPR042187">
    <property type="entry name" value="Flagellin_C_sub2"/>
</dbReference>
<keyword evidence="10" id="KW-1185">Reference proteome</keyword>
<keyword evidence="2 4" id="KW-0964">Secreted</keyword>
<evidence type="ECO:0000256" key="4">
    <source>
        <dbReference type="RuleBase" id="RU362073"/>
    </source>
</evidence>
<evidence type="ECO:0000259" key="8">
    <source>
        <dbReference type="Pfam" id="PF00700"/>
    </source>
</evidence>
<dbReference type="InterPro" id="IPR046358">
    <property type="entry name" value="Flagellin_C"/>
</dbReference>
<dbReference type="Gene3D" id="6.10.10.10">
    <property type="entry name" value="Flagellar export chaperone, C-terminal domain"/>
    <property type="match status" value="1"/>
</dbReference>
<dbReference type="Gene3D" id="2.30.220.10">
    <property type="entry name" value="f41 fragment of flagellin, C-terminal domain"/>
    <property type="match status" value="1"/>
</dbReference>
<evidence type="ECO:0000313" key="10">
    <source>
        <dbReference type="Proteomes" id="UP001626537"/>
    </source>
</evidence>
<comment type="subcellular location">
    <subcellularLocation>
        <location evidence="4">Secreted</location>
    </subcellularLocation>
    <subcellularLocation>
        <location evidence="4">Bacterial flagellum</location>
    </subcellularLocation>
</comment>
<dbReference type="Gene3D" id="2.170.280.10">
    <property type="entry name" value="f41 fragment of flagellin, middle domain"/>
    <property type="match status" value="1"/>
</dbReference>
<sequence length="455" mass="45136">MPQIINTNIPSLNSQRNLNSSQNDVATSLQRLSSGLRINSAKDDAAGLAITERFTAQIRGLNQAARNASDGISLAQTAEGDLAQITNNLQRIRELSVQSANATNSASDRTALQAEVDQLAAEIDRVAQQSNFNGVNLLDGTFQSQVFQVGANAGQTIEVANISSARTGALGERTEAAVTGAAFTATVGGGDLSINGVDIAASASAEALAANINAVNAGVTATSVATQSVGGAITAAATSGAITVNGVATALVTTTGVAGTDRDAVIAGVNGISGATGVTATANTGDTGITLTALDGRNITVALGGTLTTASTGLSTTDAFGSVDLVSDAAIVIAGTAGGLSAGTTNAAVTGVSVANIDISTFAGANDAIQSIDAALTAVNSSRADLGAIQNRFESVVVSLQTSAENLSASRSRIQDADFAAETANLARAQILQQAGIAVLAQANAQPQNVLALLQ</sequence>
<keyword evidence="3 4" id="KW-0975">Bacterial flagellum</keyword>
<dbReference type="PANTHER" id="PTHR42792:SF2">
    <property type="entry name" value="FLAGELLIN"/>
    <property type="match status" value="1"/>
</dbReference>
<feature type="coiled-coil region" evidence="5">
    <location>
        <begin position="75"/>
        <end position="129"/>
    </location>
</feature>
<evidence type="ECO:0000256" key="1">
    <source>
        <dbReference type="ARBA" id="ARBA00005709"/>
    </source>
</evidence>
<feature type="region of interest" description="Disordered" evidence="6">
    <location>
        <begin position="1"/>
        <end position="22"/>
    </location>
</feature>
<evidence type="ECO:0000256" key="6">
    <source>
        <dbReference type="SAM" id="MobiDB-lite"/>
    </source>
</evidence>
<feature type="domain" description="Flagellin N-terminal" evidence="7">
    <location>
        <begin position="5"/>
        <end position="142"/>
    </location>
</feature>
<dbReference type="InterPro" id="IPR001492">
    <property type="entry name" value="Flagellin"/>
</dbReference>
<dbReference type="EMBL" id="CP136864">
    <property type="protein sequence ID" value="WOJ93293.1"/>
    <property type="molecule type" value="Genomic_DNA"/>
</dbReference>
<organism evidence="9 10">
    <name type="scientific">Congregibacter variabilis</name>
    <dbReference type="NCBI Taxonomy" id="3081200"/>
    <lineage>
        <taxon>Bacteria</taxon>
        <taxon>Pseudomonadati</taxon>
        <taxon>Pseudomonadota</taxon>
        <taxon>Gammaproteobacteria</taxon>
        <taxon>Cellvibrionales</taxon>
        <taxon>Halieaceae</taxon>
        <taxon>Congregibacter</taxon>
    </lineage>
</organism>
<dbReference type="InterPro" id="IPR001029">
    <property type="entry name" value="Flagellin_N"/>
</dbReference>
<name>A0ABZ0I3D5_9GAMM</name>
<evidence type="ECO:0000259" key="7">
    <source>
        <dbReference type="Pfam" id="PF00669"/>
    </source>
</evidence>
<keyword evidence="5" id="KW-0175">Coiled coil</keyword>
<keyword evidence="9" id="KW-0969">Cilium</keyword>
<feature type="compositionally biased region" description="Low complexity" evidence="6">
    <location>
        <begin position="11"/>
        <end position="22"/>
    </location>
</feature>
<keyword evidence="9" id="KW-0966">Cell projection</keyword>
<dbReference type="PANTHER" id="PTHR42792">
    <property type="entry name" value="FLAGELLIN"/>
    <property type="match status" value="1"/>
</dbReference>
<evidence type="ECO:0000256" key="5">
    <source>
        <dbReference type="SAM" id="Coils"/>
    </source>
</evidence>
<proteinExistence type="inferred from homology"/>